<feature type="transmembrane region" description="Helical" evidence="1">
    <location>
        <begin position="81"/>
        <end position="99"/>
    </location>
</feature>
<reference evidence="2 3" key="1">
    <citation type="submission" date="2019-04" db="EMBL/GenBank/DDBJ databases">
        <title>Rhizobium terrae sp. nov., isolated from a paddy soil.</title>
        <authorList>
            <person name="Lin S.-Y."/>
            <person name="Hameed A."/>
            <person name="Huang H.-I."/>
            <person name="Young C.-C."/>
        </authorList>
    </citation>
    <scope>NUCLEOTIDE SEQUENCE [LARGE SCALE GENOMIC DNA]</scope>
    <source>
        <strain evidence="2 3">CC-HIH110</strain>
    </source>
</reference>
<organism evidence="2 3">
    <name type="scientific">Allorhizobium terrae</name>
    <dbReference type="NCBI Taxonomy" id="1848972"/>
    <lineage>
        <taxon>Bacteria</taxon>
        <taxon>Pseudomonadati</taxon>
        <taxon>Pseudomonadota</taxon>
        <taxon>Alphaproteobacteria</taxon>
        <taxon>Hyphomicrobiales</taxon>
        <taxon>Rhizobiaceae</taxon>
        <taxon>Rhizobium/Agrobacterium group</taxon>
        <taxon>Allorhizobium</taxon>
    </lineage>
</organism>
<feature type="transmembrane region" description="Helical" evidence="1">
    <location>
        <begin position="139"/>
        <end position="157"/>
    </location>
</feature>
<accession>A0A4S3ZYA8</accession>
<protein>
    <submittedName>
        <fullName evidence="2">Uncharacterized protein</fullName>
    </submittedName>
</protein>
<gene>
    <name evidence="2" type="ORF">E6C51_08590</name>
</gene>
<sequence>MARDLMAKRATLEQRSRRLTLIVVGVLVFAGAVAIAASAVTVWMEQGTLDHWLLLTTFTAERLLPLLGAGLLLGQMPLCRWPIAAALLVAGIATGLPWHDELMQLLAPLPGAPTHFFLVGPLACLLAGLLLVLPPSLRFWPSLLVMPVMGAALALAVDFSDPTFHDRAYLPWALVTTVWVLLAAGLVAGLFTASWTVIASRVFGSWLLAIGALYGGAYMASKQTELVPPPFVQPSVIGGNFPGFDPILKSFERWGPRRRTLQDGREG</sequence>
<keyword evidence="1" id="KW-1133">Transmembrane helix</keyword>
<feature type="transmembrane region" description="Helical" evidence="1">
    <location>
        <begin position="52"/>
        <end position="74"/>
    </location>
</feature>
<evidence type="ECO:0000256" key="1">
    <source>
        <dbReference type="SAM" id="Phobius"/>
    </source>
</evidence>
<feature type="transmembrane region" description="Helical" evidence="1">
    <location>
        <begin position="21"/>
        <end position="40"/>
    </location>
</feature>
<feature type="transmembrane region" description="Helical" evidence="1">
    <location>
        <begin position="203"/>
        <end position="221"/>
    </location>
</feature>
<keyword evidence="1" id="KW-0812">Transmembrane</keyword>
<keyword evidence="3" id="KW-1185">Reference proteome</keyword>
<keyword evidence="1" id="KW-0472">Membrane</keyword>
<dbReference type="RefSeq" id="WP_190235664.1">
    <property type="nucleotide sequence ID" value="NZ_SSOA01000003.1"/>
</dbReference>
<dbReference type="AlphaFoldDB" id="A0A4S3ZYA8"/>
<feature type="transmembrane region" description="Helical" evidence="1">
    <location>
        <begin position="111"/>
        <end position="132"/>
    </location>
</feature>
<evidence type="ECO:0000313" key="3">
    <source>
        <dbReference type="Proteomes" id="UP000310754"/>
    </source>
</evidence>
<evidence type="ECO:0000313" key="2">
    <source>
        <dbReference type="EMBL" id="THF50888.1"/>
    </source>
</evidence>
<name>A0A4S3ZYA8_9HYPH</name>
<comment type="caution">
    <text evidence="2">The sequence shown here is derived from an EMBL/GenBank/DDBJ whole genome shotgun (WGS) entry which is preliminary data.</text>
</comment>
<feature type="transmembrane region" description="Helical" evidence="1">
    <location>
        <begin position="169"/>
        <end position="191"/>
    </location>
</feature>
<dbReference type="EMBL" id="SSOA01000003">
    <property type="protein sequence ID" value="THF50888.1"/>
    <property type="molecule type" value="Genomic_DNA"/>
</dbReference>
<proteinExistence type="predicted"/>
<dbReference type="Proteomes" id="UP000310754">
    <property type="component" value="Unassembled WGS sequence"/>
</dbReference>